<dbReference type="InterPro" id="IPR000305">
    <property type="entry name" value="GIY-YIG_endonuc"/>
</dbReference>
<dbReference type="Gene3D" id="3.40.1440.10">
    <property type="entry name" value="GIY-YIG endonuclease"/>
    <property type="match status" value="1"/>
</dbReference>
<gene>
    <name evidence="2" type="ORF">IM676_18895</name>
</gene>
<accession>A0A7S6RD04</accession>
<name>A0A7S6RD04_9CYAN</name>
<proteinExistence type="predicted"/>
<dbReference type="CDD" id="cd00719">
    <property type="entry name" value="GIY-YIG_SF"/>
    <property type="match status" value="1"/>
</dbReference>
<dbReference type="SUPFAM" id="SSF82771">
    <property type="entry name" value="GIY-YIG endonuclease"/>
    <property type="match status" value="1"/>
</dbReference>
<dbReference type="EMBL" id="CP063311">
    <property type="protein sequence ID" value="QOV22686.1"/>
    <property type="molecule type" value="Genomic_DNA"/>
</dbReference>
<dbReference type="AlphaFoldDB" id="A0A7S6RD04"/>
<dbReference type="RefSeq" id="WP_200988303.1">
    <property type="nucleotide sequence ID" value="NZ_CP063311.1"/>
</dbReference>
<sequence length="205" mass="23986">MEIIIKKLAKVMLGEHHNLPDSPGIYFICDDAYRVWYVGISTSSLRHRHQNHERTGDFKSNGGQWICYLNWDDVDDLHDWEYKNIQKFQPPLNKNLTEPELPLVDLGYDESEYFHRYREIKQMQANLEQELEELKPNLVTLIQKHGGKIKTPDLNAYLVKRNTWDYSEEVEALNSLLKEKKKEEEKTGIATVKSVAIYPVVRGLG</sequence>
<dbReference type="InterPro" id="IPR035901">
    <property type="entry name" value="GIY-YIG_endonuc_sf"/>
</dbReference>
<keyword evidence="3" id="KW-1185">Reference proteome</keyword>
<dbReference type="KEGG" id="aee:IM676_18895"/>
<protein>
    <submittedName>
        <fullName evidence="2">GIY-YIG nuclease family protein</fullName>
    </submittedName>
</protein>
<organism evidence="2 3">
    <name type="scientific">Anabaenopsis elenkinii CCIBt3563</name>
    <dbReference type="NCBI Taxonomy" id="2779889"/>
    <lineage>
        <taxon>Bacteria</taxon>
        <taxon>Bacillati</taxon>
        <taxon>Cyanobacteriota</taxon>
        <taxon>Cyanophyceae</taxon>
        <taxon>Nostocales</taxon>
        <taxon>Nodulariaceae</taxon>
        <taxon>Anabaenopsis</taxon>
    </lineage>
</organism>
<dbReference type="PROSITE" id="PS50164">
    <property type="entry name" value="GIY_YIG"/>
    <property type="match status" value="1"/>
</dbReference>
<evidence type="ECO:0000313" key="2">
    <source>
        <dbReference type="EMBL" id="QOV22686.1"/>
    </source>
</evidence>
<reference evidence="3" key="1">
    <citation type="submission" date="2020-10" db="EMBL/GenBank/DDBJ databases">
        <title>Genome-based taxonomic classification of the species Anabaenopsis elenkinii.</title>
        <authorList>
            <person name="Delbaje E."/>
            <person name="Andreote A.P.D."/>
            <person name="Pellegrinetti T.A."/>
            <person name="Cruz R.B."/>
            <person name="Branco L.H.Z."/>
            <person name="Fiore M.F."/>
        </authorList>
    </citation>
    <scope>NUCLEOTIDE SEQUENCE [LARGE SCALE GENOMIC DNA]</scope>
    <source>
        <strain evidence="3">CCIBt3563</strain>
    </source>
</reference>
<feature type="domain" description="GIY-YIG" evidence="1">
    <location>
        <begin position="21"/>
        <end position="94"/>
    </location>
</feature>
<evidence type="ECO:0000259" key="1">
    <source>
        <dbReference type="PROSITE" id="PS50164"/>
    </source>
</evidence>
<dbReference type="Proteomes" id="UP000593846">
    <property type="component" value="Chromosome"/>
</dbReference>
<evidence type="ECO:0000313" key="3">
    <source>
        <dbReference type="Proteomes" id="UP000593846"/>
    </source>
</evidence>